<dbReference type="InterPro" id="IPR053204">
    <property type="entry name" value="Oxopyrrolidines_Biosynth-assoc"/>
</dbReference>
<gene>
    <name evidence="1" type="ORF">ACFYNQ_22980</name>
</gene>
<dbReference type="PANTHER" id="PTHR38797:SF4">
    <property type="entry name" value="NUCLEAR PORE COMPLEX PROTEIN NUP85"/>
    <property type="match status" value="1"/>
</dbReference>
<reference evidence="1 2" key="1">
    <citation type="submission" date="2024-10" db="EMBL/GenBank/DDBJ databases">
        <title>The Natural Products Discovery Center: Release of the First 8490 Sequenced Strains for Exploring Actinobacteria Biosynthetic Diversity.</title>
        <authorList>
            <person name="Kalkreuter E."/>
            <person name="Kautsar S.A."/>
            <person name="Yang D."/>
            <person name="Bader C.D."/>
            <person name="Teijaro C.N."/>
            <person name="Fluegel L."/>
            <person name="Davis C.M."/>
            <person name="Simpson J.R."/>
            <person name="Lauterbach L."/>
            <person name="Steele A.D."/>
            <person name="Gui C."/>
            <person name="Meng S."/>
            <person name="Li G."/>
            <person name="Viehrig K."/>
            <person name="Ye F."/>
            <person name="Su P."/>
            <person name="Kiefer A.F."/>
            <person name="Nichols A."/>
            <person name="Cepeda A.J."/>
            <person name="Yan W."/>
            <person name="Fan B."/>
            <person name="Jiang Y."/>
            <person name="Adhikari A."/>
            <person name="Zheng C.-J."/>
            <person name="Schuster L."/>
            <person name="Cowan T.M."/>
            <person name="Smanski M.J."/>
            <person name="Chevrette M.G."/>
            <person name="De Carvalho L.P.S."/>
            <person name="Shen B."/>
        </authorList>
    </citation>
    <scope>NUCLEOTIDE SEQUENCE [LARGE SCALE GENOMIC DNA]</scope>
    <source>
        <strain evidence="1 2">NPDC006488</strain>
    </source>
</reference>
<protein>
    <submittedName>
        <fullName evidence="1">DUF3632 domain-containing protein</fullName>
    </submittedName>
</protein>
<dbReference type="InterPro" id="IPR022085">
    <property type="entry name" value="OpdG"/>
</dbReference>
<dbReference type="Pfam" id="PF12311">
    <property type="entry name" value="DUF3632"/>
    <property type="match status" value="1"/>
</dbReference>
<accession>A0ABW6M5K9</accession>
<sequence length="266" mass="29389">MDDDIASRYYETLLSGYLRTAPTMTTEEAVARFVAPVRSAFVDDQAAESTIEAMLWAAWYQVVLAARTSSGISQEKIVDLLTGIRNLGVLSRDQGRHRCEIWGGLKVFVDLPCFGAEMREEWNIGSDAPGSPDTWANMNAFAARLTAADIDFSLYAIWTLRDCLEEESPVISADLRAAVPWFQHCSALLANLARRRRAFRQGNRGPARLGKLCTDGGMTEGGFTIERWEFWRSRLAGLATGTDPTAQVARAALQYMTALDGRVGQP</sequence>
<evidence type="ECO:0000313" key="2">
    <source>
        <dbReference type="Proteomes" id="UP001601303"/>
    </source>
</evidence>
<organism evidence="1 2">
    <name type="scientific">Streptomyces hokutonensis</name>
    <dbReference type="NCBI Taxonomy" id="1306990"/>
    <lineage>
        <taxon>Bacteria</taxon>
        <taxon>Bacillati</taxon>
        <taxon>Actinomycetota</taxon>
        <taxon>Actinomycetes</taxon>
        <taxon>Kitasatosporales</taxon>
        <taxon>Streptomycetaceae</taxon>
        <taxon>Streptomyces</taxon>
    </lineage>
</organism>
<proteinExistence type="predicted"/>
<evidence type="ECO:0000313" key="1">
    <source>
        <dbReference type="EMBL" id="MFE9601416.1"/>
    </source>
</evidence>
<dbReference type="PANTHER" id="PTHR38797">
    <property type="entry name" value="NUCLEAR PORE COMPLEX PROTEIN NUP85-RELATED"/>
    <property type="match status" value="1"/>
</dbReference>
<dbReference type="Proteomes" id="UP001601303">
    <property type="component" value="Unassembled WGS sequence"/>
</dbReference>
<comment type="caution">
    <text evidence="1">The sequence shown here is derived from an EMBL/GenBank/DDBJ whole genome shotgun (WGS) entry which is preliminary data.</text>
</comment>
<dbReference type="RefSeq" id="WP_388108616.1">
    <property type="nucleotide sequence ID" value="NZ_JBIAHM010000008.1"/>
</dbReference>
<name>A0ABW6M5K9_9ACTN</name>
<keyword evidence="2" id="KW-1185">Reference proteome</keyword>
<dbReference type="EMBL" id="JBIAHM010000008">
    <property type="protein sequence ID" value="MFE9601416.1"/>
    <property type="molecule type" value="Genomic_DNA"/>
</dbReference>